<keyword evidence="2" id="KW-0472">Membrane</keyword>
<evidence type="ECO:0000313" key="4">
    <source>
        <dbReference type="Proteomes" id="UP000324974"/>
    </source>
</evidence>
<name>A0A5C1AIY7_9BACT</name>
<feature type="region of interest" description="Disordered" evidence="1">
    <location>
        <begin position="602"/>
        <end position="643"/>
    </location>
</feature>
<evidence type="ECO:0000313" key="3">
    <source>
        <dbReference type="EMBL" id="QEL18213.1"/>
    </source>
</evidence>
<feature type="compositionally biased region" description="Basic and acidic residues" evidence="1">
    <location>
        <begin position="633"/>
        <end position="643"/>
    </location>
</feature>
<dbReference type="EMBL" id="CP042425">
    <property type="protein sequence ID" value="QEL18213.1"/>
    <property type="molecule type" value="Genomic_DNA"/>
</dbReference>
<feature type="compositionally biased region" description="Basic and acidic residues" evidence="1">
    <location>
        <begin position="602"/>
        <end position="619"/>
    </location>
</feature>
<keyword evidence="2" id="KW-1133">Transmembrane helix</keyword>
<evidence type="ECO:0000256" key="1">
    <source>
        <dbReference type="SAM" id="MobiDB-lite"/>
    </source>
</evidence>
<keyword evidence="4" id="KW-1185">Reference proteome</keyword>
<feature type="transmembrane region" description="Helical" evidence="2">
    <location>
        <begin position="57"/>
        <end position="76"/>
    </location>
</feature>
<keyword evidence="2" id="KW-0812">Transmembrane</keyword>
<evidence type="ECO:0000256" key="2">
    <source>
        <dbReference type="SAM" id="Phobius"/>
    </source>
</evidence>
<sequence>MDQLVRQLKGWQARERFCRLAWGLSRWAAVVLAGLAAACLMDWTIDRYRDTPMAVRILLAFGQLALFAVAAVGFLFRLRVPSLDVLAGRAERAYPEFDHRLVTALQLNRPTAKTAGMSPQLIADLTREASDISARHDLRKLTETHRLKKAVYLLLPLVAIIGGLFAFNPKLILALLARQAFVPGVEIPRSVAIAWEPQRPAQPDADPAPDVWPSGDPVKLAFRVTGKFTENSVGTVAVRPEGQPTEHYDLRFAERIDDSTARFVAEYPPASVPFTFHARLHDGRTRKPGEARFEPRPVVKEVRAWLRLPLYVDPERKRRYEVKQEQGEVTALVDSGVRIEATATKPVKAATLVMLKRTAAGAEEPIGDPLPMALDAGRTTATLTTEISAQAVAYRVHLTDDNEFANLNPPRRGIGFAPDEPPRVNLLPEVLKDPRELGPIDDYEVAGMPLVLGGRVQIGYTARSPLGLDRAYILYRVNESEAWTPLPLTPTVADPAKLGRFLPELGVFENSGEYGQVEFYRVPSPDLESEPPGLEGGGRYNFETGALKKFEKGQESKLMVGDRVEFLVGVYDRNPDPKRPQGRSESRIKAVVTLAQLEDWNRQRDQSRERLRQLEERQRGVFGRDTIPPASGTDERNNPFRRP</sequence>
<protein>
    <submittedName>
        <fullName evidence="3">Uncharacterized protein</fullName>
    </submittedName>
</protein>
<dbReference type="KEGG" id="lrs:PX52LOC_05227"/>
<dbReference type="AlphaFoldDB" id="A0A5C1AIY7"/>
<feature type="transmembrane region" description="Helical" evidence="2">
    <location>
        <begin position="150"/>
        <end position="167"/>
    </location>
</feature>
<accession>A0A5C1AIY7</accession>
<dbReference type="RefSeq" id="WP_149112737.1">
    <property type="nucleotide sequence ID" value="NZ_CP042425.1"/>
</dbReference>
<dbReference type="Proteomes" id="UP000324974">
    <property type="component" value="Chromosome"/>
</dbReference>
<organism evidence="3 4">
    <name type="scientific">Limnoglobus roseus</name>
    <dbReference type="NCBI Taxonomy" id="2598579"/>
    <lineage>
        <taxon>Bacteria</taxon>
        <taxon>Pseudomonadati</taxon>
        <taxon>Planctomycetota</taxon>
        <taxon>Planctomycetia</taxon>
        <taxon>Gemmatales</taxon>
        <taxon>Gemmataceae</taxon>
        <taxon>Limnoglobus</taxon>
    </lineage>
</organism>
<gene>
    <name evidence="3" type="ORF">PX52LOC_05227</name>
</gene>
<proteinExistence type="predicted"/>
<feature type="transmembrane region" description="Helical" evidence="2">
    <location>
        <begin position="20"/>
        <end position="45"/>
    </location>
</feature>
<reference evidence="4" key="1">
    <citation type="submission" date="2019-08" db="EMBL/GenBank/DDBJ databases">
        <title>Limnoglobus roseus gen. nov., sp. nov., a novel freshwater planctomycete with a giant genome from the family Gemmataceae.</title>
        <authorList>
            <person name="Kulichevskaya I.S."/>
            <person name="Naumoff D.G."/>
            <person name="Miroshnikov K."/>
            <person name="Ivanova A."/>
            <person name="Philippov D.A."/>
            <person name="Hakobyan A."/>
            <person name="Rijpstra I.C."/>
            <person name="Sinninghe Damste J.S."/>
            <person name="Liesack W."/>
            <person name="Dedysh S.N."/>
        </authorList>
    </citation>
    <scope>NUCLEOTIDE SEQUENCE [LARGE SCALE GENOMIC DNA]</scope>
    <source>
        <strain evidence="4">PX52</strain>
    </source>
</reference>
<dbReference type="OrthoDB" id="247793at2"/>